<evidence type="ECO:0000313" key="3">
    <source>
        <dbReference type="Proteomes" id="UP000053719"/>
    </source>
</evidence>
<protein>
    <submittedName>
        <fullName evidence="2">Uncharacterized protein</fullName>
    </submittedName>
</protein>
<feature type="transmembrane region" description="Helical" evidence="1">
    <location>
        <begin position="43"/>
        <end position="62"/>
    </location>
</feature>
<keyword evidence="1" id="KW-0812">Transmembrane</keyword>
<dbReference type="EMBL" id="LKLU01000080">
    <property type="protein sequence ID" value="KSU20833.1"/>
    <property type="molecule type" value="Genomic_DNA"/>
</dbReference>
<accession>A0A0V8E5P3</accession>
<dbReference type="Proteomes" id="UP000053719">
    <property type="component" value="Unassembled WGS sequence"/>
</dbReference>
<keyword evidence="1" id="KW-0472">Membrane</keyword>
<feature type="transmembrane region" description="Helical" evidence="1">
    <location>
        <begin position="6"/>
        <end position="31"/>
    </location>
</feature>
<comment type="caution">
    <text evidence="2">The sequence shown here is derived from an EMBL/GenBank/DDBJ whole genome shotgun (WGS) entry which is preliminary data.</text>
</comment>
<proteinExistence type="predicted"/>
<evidence type="ECO:0000313" key="2">
    <source>
        <dbReference type="EMBL" id="KSU20833.1"/>
    </source>
</evidence>
<sequence length="66" mass="7382">MSVASLTRGLTCSFTVAEFFSSVVSAIIRIVGKKVPINIVPKAKAMVIFFIFFYSFLIYILLSEKQ</sequence>
<dbReference type="AlphaFoldDB" id="A0A0V8E5P3"/>
<reference evidence="3" key="1">
    <citation type="submission" date="2015-10" db="EMBL/GenBank/DDBJ databases">
        <title>Draft Genome Sequences of 11 Lactococcus lactis subspecies cremoris strains.</title>
        <authorList>
            <person name="Wels M."/>
            <person name="Backus L."/>
            <person name="Boekhorst J."/>
            <person name="Dijkstra A."/>
            <person name="Beerthuizen M."/>
            <person name="Kelly W."/>
            <person name="Siezen R."/>
            <person name="Bachmann H."/>
            <person name="Van Hijum S."/>
        </authorList>
    </citation>
    <scope>NUCLEOTIDE SEQUENCE [LARGE SCALE GENOMIC DNA]</scope>
    <source>
        <strain evidence="3">M20</strain>
    </source>
</reference>
<organism evidence="2 3">
    <name type="scientific">Lactococcus lactis subsp. lactis</name>
    <name type="common">Streptococcus lactis</name>
    <dbReference type="NCBI Taxonomy" id="1360"/>
    <lineage>
        <taxon>Bacteria</taxon>
        <taxon>Bacillati</taxon>
        <taxon>Bacillota</taxon>
        <taxon>Bacilli</taxon>
        <taxon>Lactobacillales</taxon>
        <taxon>Streptococcaceae</taxon>
        <taxon>Lactococcus</taxon>
    </lineage>
</organism>
<keyword evidence="1" id="KW-1133">Transmembrane helix</keyword>
<name>A0A0V8E5P3_LACLL</name>
<evidence type="ECO:0000256" key="1">
    <source>
        <dbReference type="SAM" id="Phobius"/>
    </source>
</evidence>
<gene>
    <name evidence="2" type="ORF">M20_1341</name>
</gene>